<comment type="caution">
    <text evidence="4">The sequence shown here is derived from an EMBL/GenBank/DDBJ whole genome shotgun (WGS) entry which is preliminary data.</text>
</comment>
<dbReference type="OrthoDB" id="5294582at2"/>
<dbReference type="InterPro" id="IPR021834">
    <property type="entry name" value="DUF3426"/>
</dbReference>
<dbReference type="NCBIfam" id="TIGR02098">
    <property type="entry name" value="MJ0042_CXXC"/>
    <property type="match status" value="1"/>
</dbReference>
<evidence type="ECO:0000313" key="4">
    <source>
        <dbReference type="EMBL" id="RJG03741.1"/>
    </source>
</evidence>
<feature type="region of interest" description="Disordered" evidence="1">
    <location>
        <begin position="257"/>
        <end position="279"/>
    </location>
</feature>
<reference evidence="5" key="1">
    <citation type="submission" date="2018-09" db="EMBL/GenBank/DDBJ databases">
        <authorList>
            <person name="Zhu H."/>
        </authorList>
    </citation>
    <scope>NUCLEOTIDE SEQUENCE [LARGE SCALE GENOMIC DNA]</scope>
    <source>
        <strain evidence="5">K1S02-23</strain>
    </source>
</reference>
<gene>
    <name evidence="4" type="ORF">D3878_20880</name>
</gene>
<dbReference type="InterPro" id="IPR011723">
    <property type="entry name" value="Znf/thioredoxin_put"/>
</dbReference>
<dbReference type="Pfam" id="PF11906">
    <property type="entry name" value="DUF3426"/>
    <property type="match status" value="1"/>
</dbReference>
<name>A0A3A3G710_9BURK</name>
<feature type="region of interest" description="Disordered" evidence="1">
    <location>
        <begin position="134"/>
        <end position="185"/>
    </location>
</feature>
<organism evidence="4 5">
    <name type="scientific">Noviherbaspirillum sedimenti</name>
    <dbReference type="NCBI Taxonomy" id="2320865"/>
    <lineage>
        <taxon>Bacteria</taxon>
        <taxon>Pseudomonadati</taxon>
        <taxon>Pseudomonadota</taxon>
        <taxon>Betaproteobacteria</taxon>
        <taxon>Burkholderiales</taxon>
        <taxon>Oxalobacteraceae</taxon>
        <taxon>Noviherbaspirillum</taxon>
    </lineage>
</organism>
<dbReference type="Pfam" id="PF13719">
    <property type="entry name" value="Zn_ribbon_5"/>
    <property type="match status" value="1"/>
</dbReference>
<proteinExistence type="predicted"/>
<feature type="compositionally biased region" description="Pro residues" evidence="1">
    <location>
        <begin position="170"/>
        <end position="180"/>
    </location>
</feature>
<dbReference type="AlphaFoldDB" id="A0A3A3G710"/>
<feature type="transmembrane region" description="Helical" evidence="2">
    <location>
        <begin position="289"/>
        <end position="310"/>
    </location>
</feature>
<sequence length="443" mass="47443">MALATQCPHCQTTFKVAHDQLKLRAGLVRCGACKQIFNGIEHLVPPELSATGSTPASPENHAPPAAAIPPQGDAATPPHAGTETAIDALEFIAIDDPETQTRILSPEPAAEAEAETEDDPLTRMTLVDFSVFSEDTDQASPQERATAAAPSVDDSEIWPDSRAGIAEPETPAPVAVPPQAAPLELPPDAVVDTWSADTLAAPPADGPGRSAIVEENAATSDQDRFEAMPKTSAAASFAEAAAEDEAQDATATTIAADEGKRAESAEESEEPAFVTSGRRRQRRRRAGHIFMALASILLFMAALGQGAYAFRDLLAAWHPQTRPALSRLCELAGCQIRLPAQIEQVSIESNELQAQANNKNAFTLRLLLHNRSAVAQAWPHIELTLNDNNGKALVRRALAPREYLPSDKDPSQGIAARSEQVVSRSFELSQLQASDYRVYLFYP</sequence>
<dbReference type="EMBL" id="QYUQ01000002">
    <property type="protein sequence ID" value="RJG03741.1"/>
    <property type="molecule type" value="Genomic_DNA"/>
</dbReference>
<keyword evidence="5" id="KW-1185">Reference proteome</keyword>
<dbReference type="RefSeq" id="WP_119787229.1">
    <property type="nucleotide sequence ID" value="NZ_QYUQ01000002.1"/>
</dbReference>
<feature type="domain" description="Zinc finger/thioredoxin putative" evidence="3">
    <location>
        <begin position="3"/>
        <end position="38"/>
    </location>
</feature>
<dbReference type="Proteomes" id="UP000266327">
    <property type="component" value="Unassembled WGS sequence"/>
</dbReference>
<evidence type="ECO:0000256" key="2">
    <source>
        <dbReference type="SAM" id="Phobius"/>
    </source>
</evidence>
<evidence type="ECO:0000313" key="5">
    <source>
        <dbReference type="Proteomes" id="UP000266327"/>
    </source>
</evidence>
<keyword evidence="2" id="KW-0472">Membrane</keyword>
<keyword evidence="2" id="KW-0812">Transmembrane</keyword>
<feature type="region of interest" description="Disordered" evidence="1">
    <location>
        <begin position="48"/>
        <end position="80"/>
    </location>
</feature>
<keyword evidence="2" id="KW-1133">Transmembrane helix</keyword>
<evidence type="ECO:0000259" key="3">
    <source>
        <dbReference type="Pfam" id="PF13719"/>
    </source>
</evidence>
<accession>A0A3A3G710</accession>
<evidence type="ECO:0000256" key="1">
    <source>
        <dbReference type="SAM" id="MobiDB-lite"/>
    </source>
</evidence>
<protein>
    <submittedName>
        <fullName evidence="4">DUF3426 domain-containing protein</fullName>
    </submittedName>
</protein>